<dbReference type="GO" id="GO:0000976">
    <property type="term" value="F:transcription cis-regulatory region binding"/>
    <property type="evidence" value="ECO:0007669"/>
    <property type="project" value="TreeGrafter"/>
</dbReference>
<evidence type="ECO:0000313" key="6">
    <source>
        <dbReference type="EMBL" id="RJL32462.1"/>
    </source>
</evidence>
<dbReference type="InterPro" id="IPR009057">
    <property type="entry name" value="Homeodomain-like_sf"/>
</dbReference>
<feature type="domain" description="HTH tetR-type" evidence="5">
    <location>
        <begin position="13"/>
        <end position="73"/>
    </location>
</feature>
<dbReference type="InterPro" id="IPR041347">
    <property type="entry name" value="MftR_C"/>
</dbReference>
<dbReference type="Proteomes" id="UP000265768">
    <property type="component" value="Unassembled WGS sequence"/>
</dbReference>
<dbReference type="Gene3D" id="1.10.357.10">
    <property type="entry name" value="Tetracycline Repressor, domain 2"/>
    <property type="match status" value="1"/>
</dbReference>
<dbReference type="PANTHER" id="PTHR30055:SF234">
    <property type="entry name" value="HTH-TYPE TRANSCRIPTIONAL REGULATOR BETI"/>
    <property type="match status" value="1"/>
</dbReference>
<feature type="DNA-binding region" description="H-T-H motif" evidence="4">
    <location>
        <begin position="36"/>
        <end position="55"/>
    </location>
</feature>
<name>A0A3A4B4U8_9ACTN</name>
<gene>
    <name evidence="6" type="ORF">D5H75_13070</name>
</gene>
<reference evidence="6 7" key="1">
    <citation type="submission" date="2018-09" db="EMBL/GenBank/DDBJ databases">
        <title>YIM 75507 draft genome.</title>
        <authorList>
            <person name="Tang S."/>
            <person name="Feng Y."/>
        </authorList>
    </citation>
    <scope>NUCLEOTIDE SEQUENCE [LARGE SCALE GENOMIC DNA]</scope>
    <source>
        <strain evidence="6 7">YIM 75507</strain>
    </source>
</reference>
<evidence type="ECO:0000313" key="7">
    <source>
        <dbReference type="Proteomes" id="UP000265768"/>
    </source>
</evidence>
<evidence type="ECO:0000256" key="3">
    <source>
        <dbReference type="ARBA" id="ARBA00023163"/>
    </source>
</evidence>
<dbReference type="InterPro" id="IPR050109">
    <property type="entry name" value="HTH-type_TetR-like_transc_reg"/>
</dbReference>
<sequence>MAQGEGLRERKKRETRQRIADVAMGLFAVRGFDNVTVAEIARAADVSVNTVFNYFRTKEDLFADREPVVVDHLASVVRSRLPGESALAALRRDLLDSLERRDWRHGFAEGAETFARLVEESPALTNRIRDVERRREDALAEALAEETDAGPDDPVPALAAAQISAALRVVNSYFLRRRRAGETLDEIHPGAREAAEKAFAMLESGFGDYCTRPE</sequence>
<evidence type="ECO:0000256" key="4">
    <source>
        <dbReference type="PROSITE-ProRule" id="PRU00335"/>
    </source>
</evidence>
<keyword evidence="3" id="KW-0804">Transcription</keyword>
<dbReference type="RefSeq" id="WP_119926711.1">
    <property type="nucleotide sequence ID" value="NZ_QZEY01000004.1"/>
</dbReference>
<keyword evidence="7" id="KW-1185">Reference proteome</keyword>
<dbReference type="EMBL" id="QZEY01000004">
    <property type="protein sequence ID" value="RJL32462.1"/>
    <property type="molecule type" value="Genomic_DNA"/>
</dbReference>
<dbReference type="OrthoDB" id="155497at2"/>
<organism evidence="6 7">
    <name type="scientific">Bailinhaonella thermotolerans</name>
    <dbReference type="NCBI Taxonomy" id="1070861"/>
    <lineage>
        <taxon>Bacteria</taxon>
        <taxon>Bacillati</taxon>
        <taxon>Actinomycetota</taxon>
        <taxon>Actinomycetes</taxon>
        <taxon>Streptosporangiales</taxon>
        <taxon>Streptosporangiaceae</taxon>
        <taxon>Bailinhaonella</taxon>
    </lineage>
</organism>
<keyword evidence="2 4" id="KW-0238">DNA-binding</keyword>
<evidence type="ECO:0000259" key="5">
    <source>
        <dbReference type="PROSITE" id="PS50977"/>
    </source>
</evidence>
<dbReference type="PROSITE" id="PS50977">
    <property type="entry name" value="HTH_TETR_2"/>
    <property type="match status" value="1"/>
</dbReference>
<comment type="caution">
    <text evidence="6">The sequence shown here is derived from an EMBL/GenBank/DDBJ whole genome shotgun (WGS) entry which is preliminary data.</text>
</comment>
<dbReference type="PANTHER" id="PTHR30055">
    <property type="entry name" value="HTH-TYPE TRANSCRIPTIONAL REGULATOR RUTR"/>
    <property type="match status" value="1"/>
</dbReference>
<dbReference type="InterPro" id="IPR001647">
    <property type="entry name" value="HTH_TetR"/>
</dbReference>
<evidence type="ECO:0000256" key="1">
    <source>
        <dbReference type="ARBA" id="ARBA00023015"/>
    </source>
</evidence>
<keyword evidence="1" id="KW-0805">Transcription regulation</keyword>
<proteinExistence type="predicted"/>
<dbReference type="SUPFAM" id="SSF46689">
    <property type="entry name" value="Homeodomain-like"/>
    <property type="match status" value="1"/>
</dbReference>
<dbReference type="AlphaFoldDB" id="A0A3A4B4U8"/>
<dbReference type="Gene3D" id="1.10.10.60">
    <property type="entry name" value="Homeodomain-like"/>
    <property type="match status" value="1"/>
</dbReference>
<dbReference type="Pfam" id="PF17754">
    <property type="entry name" value="TetR_C_14"/>
    <property type="match status" value="1"/>
</dbReference>
<dbReference type="GO" id="GO:0003700">
    <property type="term" value="F:DNA-binding transcription factor activity"/>
    <property type="evidence" value="ECO:0007669"/>
    <property type="project" value="TreeGrafter"/>
</dbReference>
<evidence type="ECO:0000256" key="2">
    <source>
        <dbReference type="ARBA" id="ARBA00023125"/>
    </source>
</evidence>
<dbReference type="PRINTS" id="PR00455">
    <property type="entry name" value="HTHTETR"/>
</dbReference>
<accession>A0A3A4B4U8</accession>
<protein>
    <submittedName>
        <fullName evidence="6">TetR/AcrR family transcriptional regulator</fullName>
    </submittedName>
</protein>
<dbReference type="Pfam" id="PF00440">
    <property type="entry name" value="TetR_N"/>
    <property type="match status" value="1"/>
</dbReference>